<keyword evidence="6 7" id="KW-0812">Transmembrane</keyword>
<dbReference type="Pfam" id="PF04205">
    <property type="entry name" value="FMN_bind"/>
    <property type="match status" value="1"/>
</dbReference>
<dbReference type="EC" id="7.-.-.-" evidence="6"/>
<keyword evidence="1 6" id="KW-0813">Transport</keyword>
<comment type="function">
    <text evidence="6">Part of a membrane-bound complex that couples electron transfer with translocation of ions across the membrane.</text>
</comment>
<comment type="subunit">
    <text evidence="6">The complex is composed of six subunits: RnfA, RnfB, RnfC, RnfD, RnfE and RnfG.</text>
</comment>
<dbReference type="GO" id="GO:0005886">
    <property type="term" value="C:plasma membrane"/>
    <property type="evidence" value="ECO:0007669"/>
    <property type="project" value="UniProtKB-SubCell"/>
</dbReference>
<dbReference type="PIRSF" id="PIRSF006091">
    <property type="entry name" value="E_trnsport_RnfG"/>
    <property type="match status" value="1"/>
</dbReference>
<dbReference type="PANTHER" id="PTHR36118">
    <property type="entry name" value="ION-TRANSLOCATING OXIDOREDUCTASE COMPLEX SUBUNIT G"/>
    <property type="match status" value="1"/>
</dbReference>
<evidence type="ECO:0000256" key="6">
    <source>
        <dbReference type="HAMAP-Rule" id="MF_00479"/>
    </source>
</evidence>
<dbReference type="InterPro" id="IPR007329">
    <property type="entry name" value="FMN-bd"/>
</dbReference>
<dbReference type="AlphaFoldDB" id="A0A7L6ARY3"/>
<keyword evidence="3 6" id="KW-0285">Flavoprotein</keyword>
<keyword evidence="6 7" id="KW-0472">Membrane</keyword>
<name>A0A7L6ARY3_9GAMM</name>
<feature type="modified residue" description="FMN phosphoryl threonine" evidence="6">
    <location>
        <position position="184"/>
    </location>
</feature>
<comment type="subcellular location">
    <subcellularLocation>
        <location evidence="6">Cell inner membrane</location>
        <topology evidence="6">Single-pass membrane protein</topology>
    </subcellularLocation>
</comment>
<keyword evidence="2 6" id="KW-0597">Phosphoprotein</keyword>
<evidence type="ECO:0000256" key="4">
    <source>
        <dbReference type="ARBA" id="ARBA00022643"/>
    </source>
</evidence>
<dbReference type="HAMAP" id="MF_00479">
    <property type="entry name" value="RsxG_RnfG"/>
    <property type="match status" value="1"/>
</dbReference>
<sequence length="213" mass="22946">MSADATVKTGLDKWLDKIPYQAVLLGVCAAIAAALLVGVDNATREPIAQRKMEDLQASLEQVVPHELHDNNMVAKPLLLKDASGKDVSIYQGTKAGKVTALVWETVGFGYAGEIRTIIAVDPEGKILGTRVLAHKETPGLGDKIEAAKSDWISKFTGLSLGNPPEDQWKVKKDGGQFDQFSGATITPRGVVKSIREALQFFAAHKAEMLEVKP</sequence>
<dbReference type="PANTHER" id="PTHR36118:SF1">
    <property type="entry name" value="ION-TRANSLOCATING OXIDOREDUCTASE COMPLEX SUBUNIT G"/>
    <property type="match status" value="1"/>
</dbReference>
<dbReference type="KEGG" id="this:HZT40_10040"/>
<comment type="cofactor">
    <cofactor evidence="6">
        <name>FMN</name>
        <dbReference type="ChEBI" id="CHEBI:58210"/>
    </cofactor>
</comment>
<evidence type="ECO:0000256" key="3">
    <source>
        <dbReference type="ARBA" id="ARBA00022630"/>
    </source>
</evidence>
<reference evidence="9" key="1">
    <citation type="submission" date="2020-06" db="EMBL/GenBank/DDBJ databases">
        <title>Analysis procedures for assessing recovery of high quality, complete, closed genomes from Nanopore long read metagenome sequencing.</title>
        <authorList>
            <person name="Bessarab I."/>
            <person name="Arumugam K."/>
            <person name="Haryono M."/>
            <person name="Liu X."/>
            <person name="Roy S."/>
            <person name="Zuniga-Montanez R.E."/>
            <person name="Qiu G."/>
            <person name="Drautz-Moses D.I."/>
            <person name="Law Y.Y."/>
            <person name="Wuertz S."/>
            <person name="Lauro F.M."/>
            <person name="Huson D.H."/>
            <person name="Williams R.B."/>
        </authorList>
    </citation>
    <scope>NUCLEOTIDE SEQUENCE [LARGE SCALE GENOMIC DNA]</scope>
    <source>
        <strain evidence="9">SSD2</strain>
    </source>
</reference>
<comment type="similarity">
    <text evidence="6">Belongs to the RnfG family.</text>
</comment>
<accession>A0A7L6ARY3</accession>
<organism evidence="9 10">
    <name type="scientific">Candidatus Thiothrix singaporensis</name>
    <dbReference type="NCBI Taxonomy" id="2799669"/>
    <lineage>
        <taxon>Bacteria</taxon>
        <taxon>Pseudomonadati</taxon>
        <taxon>Pseudomonadota</taxon>
        <taxon>Gammaproteobacteria</taxon>
        <taxon>Thiotrichales</taxon>
        <taxon>Thiotrichaceae</taxon>
        <taxon>Thiothrix</taxon>
    </lineage>
</organism>
<keyword evidence="6" id="KW-1003">Cell membrane</keyword>
<feature type="transmembrane region" description="Helical" evidence="7">
    <location>
        <begin position="20"/>
        <end position="42"/>
    </location>
</feature>
<dbReference type="NCBIfam" id="TIGR01947">
    <property type="entry name" value="rnfG"/>
    <property type="match status" value="1"/>
</dbReference>
<keyword evidence="5 6" id="KW-0249">Electron transport</keyword>
<keyword evidence="6" id="KW-1278">Translocase</keyword>
<dbReference type="Proteomes" id="UP000510621">
    <property type="component" value="Chromosome"/>
</dbReference>
<evidence type="ECO:0000256" key="2">
    <source>
        <dbReference type="ARBA" id="ARBA00022553"/>
    </source>
</evidence>
<dbReference type="GO" id="GO:0010181">
    <property type="term" value="F:FMN binding"/>
    <property type="evidence" value="ECO:0007669"/>
    <property type="project" value="InterPro"/>
</dbReference>
<dbReference type="NCBIfam" id="NF002519">
    <property type="entry name" value="PRK01908.1"/>
    <property type="match status" value="1"/>
</dbReference>
<dbReference type="GO" id="GO:0022900">
    <property type="term" value="P:electron transport chain"/>
    <property type="evidence" value="ECO:0007669"/>
    <property type="project" value="UniProtKB-UniRule"/>
</dbReference>
<keyword evidence="6 7" id="KW-1133">Transmembrane helix</keyword>
<dbReference type="EMBL" id="CP059265">
    <property type="protein sequence ID" value="QLQ31870.1"/>
    <property type="molecule type" value="Genomic_DNA"/>
</dbReference>
<proteinExistence type="inferred from homology"/>
<evidence type="ECO:0000313" key="9">
    <source>
        <dbReference type="EMBL" id="QLQ31870.1"/>
    </source>
</evidence>
<dbReference type="GO" id="GO:0009055">
    <property type="term" value="F:electron transfer activity"/>
    <property type="evidence" value="ECO:0007669"/>
    <property type="project" value="InterPro"/>
</dbReference>
<dbReference type="InterPro" id="IPR010209">
    <property type="entry name" value="Ion_transpt_RnfG/RsxG"/>
</dbReference>
<feature type="domain" description="FMN-binding" evidence="8">
    <location>
        <begin position="109"/>
        <end position="201"/>
    </location>
</feature>
<evidence type="ECO:0000256" key="1">
    <source>
        <dbReference type="ARBA" id="ARBA00022448"/>
    </source>
</evidence>
<dbReference type="SMART" id="SM00900">
    <property type="entry name" value="FMN_bind"/>
    <property type="match status" value="1"/>
</dbReference>
<keyword evidence="6" id="KW-0997">Cell inner membrane</keyword>
<evidence type="ECO:0000259" key="8">
    <source>
        <dbReference type="SMART" id="SM00900"/>
    </source>
</evidence>
<evidence type="ECO:0000256" key="7">
    <source>
        <dbReference type="SAM" id="Phobius"/>
    </source>
</evidence>
<evidence type="ECO:0000256" key="5">
    <source>
        <dbReference type="ARBA" id="ARBA00022982"/>
    </source>
</evidence>
<evidence type="ECO:0000313" key="10">
    <source>
        <dbReference type="Proteomes" id="UP000510621"/>
    </source>
</evidence>
<keyword evidence="4 6" id="KW-0288">FMN</keyword>
<protein>
    <recommendedName>
        <fullName evidence="6">Ion-translocating oxidoreductase complex subunit G</fullName>
        <ecNumber evidence="6">7.-.-.-</ecNumber>
    </recommendedName>
    <alternativeName>
        <fullName evidence="6">Rnf electron transport complex subunit G</fullName>
    </alternativeName>
</protein>
<gene>
    <name evidence="9" type="primary">rsxG</name>
    <name evidence="6" type="synonym">rnfG</name>
    <name evidence="9" type="ORF">HZT40_10040</name>
</gene>
<keyword evidence="10" id="KW-1185">Reference proteome</keyword>